<dbReference type="Gene3D" id="2.130.10.130">
    <property type="entry name" value="Integrin alpha, N-terminal"/>
    <property type="match status" value="3"/>
</dbReference>
<name>A0A937XDB3_UNCW3</name>
<dbReference type="Pfam" id="PF13517">
    <property type="entry name" value="FG-GAP_3"/>
    <property type="match status" value="2"/>
</dbReference>
<proteinExistence type="predicted"/>
<reference evidence="2" key="1">
    <citation type="submission" date="2019-03" db="EMBL/GenBank/DDBJ databases">
        <title>Lake Tanganyika Metagenome-Assembled Genomes (MAGs).</title>
        <authorList>
            <person name="Tran P."/>
        </authorList>
    </citation>
    <scope>NUCLEOTIDE SEQUENCE</scope>
    <source>
        <strain evidence="2">K_DeepCast_150m_m2_040</strain>
    </source>
</reference>
<dbReference type="Gene3D" id="2.60.40.4070">
    <property type="match status" value="1"/>
</dbReference>
<dbReference type="PANTHER" id="PTHR44103">
    <property type="entry name" value="PROPROTEIN CONVERTASE P"/>
    <property type="match status" value="1"/>
</dbReference>
<evidence type="ECO:0000313" key="3">
    <source>
        <dbReference type="Proteomes" id="UP000779900"/>
    </source>
</evidence>
<evidence type="ECO:0000256" key="1">
    <source>
        <dbReference type="ARBA" id="ARBA00022729"/>
    </source>
</evidence>
<organism evidence="2 3">
    <name type="scientific">candidate division WOR-3 bacterium</name>
    <dbReference type="NCBI Taxonomy" id="2052148"/>
    <lineage>
        <taxon>Bacteria</taxon>
        <taxon>Bacteria division WOR-3</taxon>
    </lineage>
</organism>
<keyword evidence="1" id="KW-0732">Signal</keyword>
<evidence type="ECO:0000313" key="2">
    <source>
        <dbReference type="EMBL" id="MBM3331610.1"/>
    </source>
</evidence>
<dbReference type="SUPFAM" id="SSF69318">
    <property type="entry name" value="Integrin alpha N-terminal domain"/>
    <property type="match status" value="2"/>
</dbReference>
<dbReference type="AlphaFoldDB" id="A0A937XDB3"/>
<dbReference type="InterPro" id="IPR028994">
    <property type="entry name" value="Integrin_alpha_N"/>
</dbReference>
<dbReference type="PANTHER" id="PTHR44103:SF1">
    <property type="entry name" value="PROPROTEIN CONVERTASE P"/>
    <property type="match status" value="1"/>
</dbReference>
<dbReference type="InterPro" id="IPR013517">
    <property type="entry name" value="FG-GAP"/>
</dbReference>
<gene>
    <name evidence="2" type="ORF">FJY68_07120</name>
</gene>
<protein>
    <recommendedName>
        <fullName evidence="4">FlgD Ig-like domain-containing protein</fullName>
    </recommendedName>
</protein>
<evidence type="ECO:0008006" key="4">
    <source>
        <dbReference type="Google" id="ProtNLM"/>
    </source>
</evidence>
<sequence>MKRLPGSPLMPFFVIFLFIPLPCLASIPLPSAPSWSSSDNDYSTGGALADVDGDGWLDFLISNGNDMDMDSNTVYMNSAGTLETVASWRSSDRGYFGHCYAGDVDNDGLPDLAVSYLGSGTSGEKTVRIYRNEGGTLRAAPWWKAKDKHASFDCCLGDVDLDGDLDLAISAGDAYQNETDSARIYRNNGGVFDTLPFWTAHEGHCSDAVRFADIDNDGDLDLFVGQVVANEDRGFVAMYRNSAGTLETTPAWIARPGVGWVLRLALGDYDNDTFLDLAVASNNQTGEPNSIKVYHNGGGTLDTIASFTMLRASRYSSCVAWADVNGDDYLDLAAGGWWEPAVVFENHAGTLDTTPSWSWIPSNPNNLVCEAVVWGDIGNCHLSSVNEACDGDGQRSLFNLHRRPLQSLDSVYVNGTRVSTSGFCFDLLGAWVSFASAPPAGSGNVVFFYRYSTAPDLAVTNWNPSYGNHLFLNTTPVSVATPHELLEPARLTAWPNPFKTAVHLLVAADGSSGVRILDAAGRQVRVLRATQPTSSLHYSLSWDGRDDSGSPVVPGVYFAALESPGARLKLVRATRN</sequence>
<dbReference type="EMBL" id="VGIR01000037">
    <property type="protein sequence ID" value="MBM3331610.1"/>
    <property type="molecule type" value="Genomic_DNA"/>
</dbReference>
<comment type="caution">
    <text evidence="2">The sequence shown here is derived from an EMBL/GenBank/DDBJ whole genome shotgun (WGS) entry which is preliminary data.</text>
</comment>
<dbReference type="Proteomes" id="UP000779900">
    <property type="component" value="Unassembled WGS sequence"/>
</dbReference>
<accession>A0A937XDB3</accession>